<accession>A0A1W0WM75</accession>
<organism evidence="1 2">
    <name type="scientific">Hypsibius exemplaris</name>
    <name type="common">Freshwater tardigrade</name>
    <dbReference type="NCBI Taxonomy" id="2072580"/>
    <lineage>
        <taxon>Eukaryota</taxon>
        <taxon>Metazoa</taxon>
        <taxon>Ecdysozoa</taxon>
        <taxon>Tardigrada</taxon>
        <taxon>Eutardigrada</taxon>
        <taxon>Parachela</taxon>
        <taxon>Hypsibioidea</taxon>
        <taxon>Hypsibiidae</taxon>
        <taxon>Hypsibius</taxon>
    </lineage>
</organism>
<protein>
    <submittedName>
        <fullName evidence="1">Uncharacterized protein</fullName>
    </submittedName>
</protein>
<proteinExistence type="predicted"/>
<sequence>MPCAVVPVRRFLVGVPRGLQVPKRGTCKGTYHDYVEIQSHPYLLVAPSATNLIRENSSAKRHLLGVLPPPPQSVCVPAAEEPSRAAA</sequence>
<dbReference type="EMBL" id="MTYJ01000077">
    <property type="protein sequence ID" value="OQV16223.1"/>
    <property type="molecule type" value="Genomic_DNA"/>
</dbReference>
<keyword evidence="2" id="KW-1185">Reference proteome</keyword>
<reference evidence="2" key="1">
    <citation type="submission" date="2017-01" db="EMBL/GenBank/DDBJ databases">
        <title>Comparative genomics of anhydrobiosis in the tardigrade Hypsibius dujardini.</title>
        <authorList>
            <person name="Yoshida Y."/>
            <person name="Koutsovoulos G."/>
            <person name="Laetsch D."/>
            <person name="Stevens L."/>
            <person name="Kumar S."/>
            <person name="Horikawa D."/>
            <person name="Ishino K."/>
            <person name="Komine S."/>
            <person name="Tomita M."/>
            <person name="Blaxter M."/>
            <person name="Arakawa K."/>
        </authorList>
    </citation>
    <scope>NUCLEOTIDE SEQUENCE [LARGE SCALE GENOMIC DNA]</scope>
    <source>
        <strain evidence="2">Z151</strain>
    </source>
</reference>
<dbReference type="Proteomes" id="UP000192578">
    <property type="component" value="Unassembled WGS sequence"/>
</dbReference>
<evidence type="ECO:0000313" key="2">
    <source>
        <dbReference type="Proteomes" id="UP000192578"/>
    </source>
</evidence>
<dbReference type="AlphaFoldDB" id="A0A1W0WM75"/>
<gene>
    <name evidence="1" type="ORF">BV898_09707</name>
</gene>
<evidence type="ECO:0000313" key="1">
    <source>
        <dbReference type="EMBL" id="OQV16223.1"/>
    </source>
</evidence>
<comment type="caution">
    <text evidence="1">The sequence shown here is derived from an EMBL/GenBank/DDBJ whole genome shotgun (WGS) entry which is preliminary data.</text>
</comment>
<name>A0A1W0WM75_HYPEX</name>